<dbReference type="InterPro" id="IPR009081">
    <property type="entry name" value="PP-bd_ACP"/>
</dbReference>
<dbReference type="Proteomes" id="UP001501237">
    <property type="component" value="Unassembled WGS sequence"/>
</dbReference>
<keyword evidence="2" id="KW-0597">Phosphoprotein</keyword>
<feature type="domain" description="Carrier" evidence="3">
    <location>
        <begin position="3"/>
        <end position="79"/>
    </location>
</feature>
<proteinExistence type="predicted"/>
<sequence length="113" mass="12281">MNEALTPTEAAVTRLWAELLEAEPKSRDADFFELGGQSLTLLRFVARVQDAYGVELPVEMLFAEDLTVAVAARAIDESLAEGADDGRLEELMAELDALSDEQVRALLAEGGDR</sequence>
<comment type="caution">
    <text evidence="4">The sequence shown here is derived from an EMBL/GenBank/DDBJ whole genome shotgun (WGS) entry which is preliminary data.</text>
</comment>
<dbReference type="InterPro" id="IPR036736">
    <property type="entry name" value="ACP-like_sf"/>
</dbReference>
<evidence type="ECO:0000313" key="4">
    <source>
        <dbReference type="EMBL" id="GAA3194218.1"/>
    </source>
</evidence>
<accession>A0ABP6PZI9</accession>
<dbReference type="SUPFAM" id="SSF47336">
    <property type="entry name" value="ACP-like"/>
    <property type="match status" value="1"/>
</dbReference>
<keyword evidence="5" id="KW-1185">Reference proteome</keyword>
<dbReference type="PANTHER" id="PTHR44845">
    <property type="entry name" value="CARRIER DOMAIN-CONTAINING PROTEIN"/>
    <property type="match status" value="1"/>
</dbReference>
<dbReference type="RefSeq" id="WP_344821393.1">
    <property type="nucleotide sequence ID" value="NZ_BAAAUV010000001.1"/>
</dbReference>
<dbReference type="Pfam" id="PF00550">
    <property type="entry name" value="PP-binding"/>
    <property type="match status" value="1"/>
</dbReference>
<keyword evidence="1" id="KW-0596">Phosphopantetheine</keyword>
<evidence type="ECO:0000259" key="3">
    <source>
        <dbReference type="PROSITE" id="PS50075"/>
    </source>
</evidence>
<evidence type="ECO:0000256" key="2">
    <source>
        <dbReference type="ARBA" id="ARBA00022553"/>
    </source>
</evidence>
<evidence type="ECO:0000313" key="5">
    <source>
        <dbReference type="Proteomes" id="UP001501237"/>
    </source>
</evidence>
<gene>
    <name evidence="4" type="ORF">GCM10010468_03940</name>
</gene>
<name>A0ABP6PZI9_9ACTN</name>
<reference evidence="5" key="1">
    <citation type="journal article" date="2019" name="Int. J. Syst. Evol. Microbiol.">
        <title>The Global Catalogue of Microorganisms (GCM) 10K type strain sequencing project: providing services to taxonomists for standard genome sequencing and annotation.</title>
        <authorList>
            <consortium name="The Broad Institute Genomics Platform"/>
            <consortium name="The Broad Institute Genome Sequencing Center for Infectious Disease"/>
            <person name="Wu L."/>
            <person name="Ma J."/>
        </authorList>
    </citation>
    <scope>NUCLEOTIDE SEQUENCE [LARGE SCALE GENOMIC DNA]</scope>
    <source>
        <strain evidence="5">JCM 9377</strain>
    </source>
</reference>
<dbReference type="PANTHER" id="PTHR44845:SF6">
    <property type="entry name" value="BETA-ALANINE-ACTIVATING ENZYME"/>
    <property type="match status" value="1"/>
</dbReference>
<dbReference type="Gene3D" id="1.10.1200.10">
    <property type="entry name" value="ACP-like"/>
    <property type="match status" value="1"/>
</dbReference>
<dbReference type="EMBL" id="BAAAUV010000001">
    <property type="protein sequence ID" value="GAA3194218.1"/>
    <property type="molecule type" value="Genomic_DNA"/>
</dbReference>
<protein>
    <recommendedName>
        <fullName evidence="3">Carrier domain-containing protein</fullName>
    </recommendedName>
</protein>
<evidence type="ECO:0000256" key="1">
    <source>
        <dbReference type="ARBA" id="ARBA00022450"/>
    </source>
</evidence>
<organism evidence="4 5">
    <name type="scientific">Actinocorallia longicatena</name>
    <dbReference type="NCBI Taxonomy" id="111803"/>
    <lineage>
        <taxon>Bacteria</taxon>
        <taxon>Bacillati</taxon>
        <taxon>Actinomycetota</taxon>
        <taxon>Actinomycetes</taxon>
        <taxon>Streptosporangiales</taxon>
        <taxon>Thermomonosporaceae</taxon>
        <taxon>Actinocorallia</taxon>
    </lineage>
</organism>
<dbReference type="PROSITE" id="PS50075">
    <property type="entry name" value="CARRIER"/>
    <property type="match status" value="1"/>
</dbReference>